<dbReference type="Pfam" id="PF18935">
    <property type="entry name" value="DUF5683"/>
    <property type="match status" value="1"/>
</dbReference>
<dbReference type="InterPro" id="IPR043738">
    <property type="entry name" value="DUF5683"/>
</dbReference>
<feature type="domain" description="DUF5683" evidence="1">
    <location>
        <begin position="35"/>
        <end position="180"/>
    </location>
</feature>
<dbReference type="EMBL" id="SBII01000001">
    <property type="protein sequence ID" value="RWX03909.1"/>
    <property type="molecule type" value="Genomic_DNA"/>
</dbReference>
<name>A0A3S3QBA6_9FLAO</name>
<keyword evidence="3" id="KW-1185">Reference proteome</keyword>
<evidence type="ECO:0000313" key="3">
    <source>
        <dbReference type="Proteomes" id="UP000287527"/>
    </source>
</evidence>
<dbReference type="OrthoDB" id="9813910at2"/>
<gene>
    <name evidence="2" type="ORF">EPI11_02860</name>
</gene>
<proteinExistence type="predicted"/>
<protein>
    <recommendedName>
        <fullName evidence="1">DUF5683 domain-containing protein</fullName>
    </recommendedName>
</protein>
<reference evidence="2 3" key="1">
    <citation type="submission" date="2019-01" db="EMBL/GenBank/DDBJ databases">
        <title>Flavobacterium sp. nov.,isolated from freshwater.</title>
        <authorList>
            <person name="Zhang R."/>
            <person name="Du Z.-J."/>
        </authorList>
    </citation>
    <scope>NUCLEOTIDE SEQUENCE [LARGE SCALE GENOMIC DNA]</scope>
    <source>
        <strain evidence="2 3">1E403</strain>
    </source>
</reference>
<dbReference type="Proteomes" id="UP000287527">
    <property type="component" value="Unassembled WGS sequence"/>
</dbReference>
<evidence type="ECO:0000259" key="1">
    <source>
        <dbReference type="Pfam" id="PF18935"/>
    </source>
</evidence>
<evidence type="ECO:0000313" key="2">
    <source>
        <dbReference type="EMBL" id="RWX03909.1"/>
    </source>
</evidence>
<organism evidence="2 3">
    <name type="scientific">Flavobacterium cerinum</name>
    <dbReference type="NCBI Taxonomy" id="2502784"/>
    <lineage>
        <taxon>Bacteria</taxon>
        <taxon>Pseudomonadati</taxon>
        <taxon>Bacteroidota</taxon>
        <taxon>Flavobacteriia</taxon>
        <taxon>Flavobacteriales</taxon>
        <taxon>Flavobacteriaceae</taxon>
        <taxon>Flavobacterium</taxon>
    </lineage>
</organism>
<sequence>MLCCFSFNCFSQDDEKLNFEVVKDSTFLKPYTIDPLAPSKAAYYSAILPGLGQIYNKKYWKVPIVYAGMGASIYYYTWNNKKYHEYRDAYKDKLAGRTPPGELANLDEDRLIRAQKFHQKNRDLSMLITIGLYILNIVEANVNAHLMQFNVNENLSLRPKLQQNEIDNKHNMVLSLSYQF</sequence>
<accession>A0A3S3QBA6</accession>
<comment type="caution">
    <text evidence="2">The sequence shown here is derived from an EMBL/GenBank/DDBJ whole genome shotgun (WGS) entry which is preliminary data.</text>
</comment>
<dbReference type="AlphaFoldDB" id="A0A3S3QBA6"/>